<dbReference type="FunFam" id="3.40.50.790:FF:000001">
    <property type="entry name" value="50S ribosomal protein L1"/>
    <property type="match status" value="1"/>
</dbReference>
<dbReference type="GO" id="GO:0006417">
    <property type="term" value="P:regulation of translation"/>
    <property type="evidence" value="ECO:0007669"/>
    <property type="project" value="UniProtKB-KW"/>
</dbReference>
<dbReference type="FunCoup" id="A0A395JI76">
    <property type="interactions" value="732"/>
</dbReference>
<dbReference type="GO" id="GO:0000049">
    <property type="term" value="F:tRNA binding"/>
    <property type="evidence" value="ECO:0007669"/>
    <property type="project" value="UniProtKB-KW"/>
</dbReference>
<dbReference type="InterPro" id="IPR023673">
    <property type="entry name" value="Ribosomal_uL1_CS"/>
</dbReference>
<keyword evidence="4 11" id="KW-0699">rRNA-binding</keyword>
<evidence type="ECO:0000256" key="8">
    <source>
        <dbReference type="ARBA" id="ARBA00023274"/>
    </source>
</evidence>
<evidence type="ECO:0000256" key="3">
    <source>
        <dbReference type="ARBA" id="ARBA00022555"/>
    </source>
</evidence>
<keyword evidence="8 11" id="KW-0687">Ribonucleoprotein</keyword>
<dbReference type="InterPro" id="IPR016095">
    <property type="entry name" value="Ribosomal_uL1_3-a/b-sand"/>
</dbReference>
<reference evidence="13 14" key="1">
    <citation type="submission" date="2018-06" db="EMBL/GenBank/DDBJ databases">
        <title>Genomic Encyclopedia of Type Strains, Phase IV (KMG-IV): sequencing the most valuable type-strain genomes for metagenomic binning, comparative biology and taxonomic classification.</title>
        <authorList>
            <person name="Goeker M."/>
        </authorList>
    </citation>
    <scope>NUCLEOTIDE SEQUENCE [LARGE SCALE GENOMIC DNA]</scope>
    <source>
        <strain evidence="13 14">DSM 24032</strain>
    </source>
</reference>
<evidence type="ECO:0000256" key="10">
    <source>
        <dbReference type="ARBA" id="ARBA00059110"/>
    </source>
</evidence>
<keyword evidence="5 11" id="KW-0810">Translation regulation</keyword>
<keyword evidence="2 11" id="KW-0678">Repressor</keyword>
<comment type="caution">
    <text evidence="13">The sequence shown here is derived from an EMBL/GenBank/DDBJ whole genome shotgun (WGS) entry which is preliminary data.</text>
</comment>
<dbReference type="EMBL" id="QNRT01000003">
    <property type="protein sequence ID" value="RBP49786.1"/>
    <property type="molecule type" value="Genomic_DNA"/>
</dbReference>
<keyword evidence="7 11" id="KW-0689">Ribosomal protein</keyword>
<evidence type="ECO:0000256" key="4">
    <source>
        <dbReference type="ARBA" id="ARBA00022730"/>
    </source>
</evidence>
<comment type="subunit">
    <text evidence="11">Part of the 50S ribosomal subunit.</text>
</comment>
<evidence type="ECO:0000313" key="14">
    <source>
        <dbReference type="Proteomes" id="UP000253083"/>
    </source>
</evidence>
<evidence type="ECO:0000256" key="11">
    <source>
        <dbReference type="HAMAP-Rule" id="MF_01318"/>
    </source>
</evidence>
<proteinExistence type="inferred from homology"/>
<dbReference type="Gene3D" id="3.30.190.20">
    <property type="match status" value="1"/>
</dbReference>
<evidence type="ECO:0000313" key="13">
    <source>
        <dbReference type="EMBL" id="RBP49786.1"/>
    </source>
</evidence>
<evidence type="ECO:0000256" key="6">
    <source>
        <dbReference type="ARBA" id="ARBA00022884"/>
    </source>
</evidence>
<dbReference type="SUPFAM" id="SSF56808">
    <property type="entry name" value="Ribosomal protein L1"/>
    <property type="match status" value="1"/>
</dbReference>
<dbReference type="GO" id="GO:0022625">
    <property type="term" value="C:cytosolic large ribosomal subunit"/>
    <property type="evidence" value="ECO:0007669"/>
    <property type="project" value="TreeGrafter"/>
</dbReference>
<gene>
    <name evidence="11" type="primary">rplA</name>
    <name evidence="13" type="ORF">DFR28_103216</name>
</gene>
<evidence type="ECO:0000256" key="2">
    <source>
        <dbReference type="ARBA" id="ARBA00022491"/>
    </source>
</evidence>
<dbReference type="Gene3D" id="3.40.50.790">
    <property type="match status" value="1"/>
</dbReference>
<dbReference type="PIRSF" id="PIRSF002155">
    <property type="entry name" value="Ribosomal_L1"/>
    <property type="match status" value="1"/>
</dbReference>
<dbReference type="PANTHER" id="PTHR36427">
    <property type="entry name" value="54S RIBOSOMAL PROTEIN L1, MITOCHONDRIAL"/>
    <property type="match status" value="1"/>
</dbReference>
<accession>A0A395JI76</accession>
<name>A0A395JI76_9GAMM</name>
<dbReference type="GO" id="GO:0003735">
    <property type="term" value="F:structural constituent of ribosome"/>
    <property type="evidence" value="ECO:0007669"/>
    <property type="project" value="InterPro"/>
</dbReference>
<evidence type="ECO:0000256" key="9">
    <source>
        <dbReference type="ARBA" id="ARBA00035241"/>
    </source>
</evidence>
<dbReference type="NCBIfam" id="TIGR01169">
    <property type="entry name" value="rplA_bact"/>
    <property type="match status" value="1"/>
</dbReference>
<evidence type="ECO:0000256" key="12">
    <source>
        <dbReference type="RuleBase" id="RU000659"/>
    </source>
</evidence>
<dbReference type="PROSITE" id="PS01199">
    <property type="entry name" value="RIBOSOMAL_L1"/>
    <property type="match status" value="1"/>
</dbReference>
<dbReference type="CDD" id="cd00403">
    <property type="entry name" value="Ribosomal_L1"/>
    <property type="match status" value="1"/>
</dbReference>
<comment type="function">
    <text evidence="11">Binds directly to 23S rRNA. The L1 stalk is quite mobile in the ribosome, and is involved in E site tRNA release.</text>
</comment>
<comment type="similarity">
    <text evidence="1 11 12">Belongs to the universal ribosomal protein uL1 family.</text>
</comment>
<dbReference type="InterPro" id="IPR028364">
    <property type="entry name" value="Ribosomal_uL1/biogenesis"/>
</dbReference>
<dbReference type="InterPro" id="IPR002143">
    <property type="entry name" value="Ribosomal_uL1"/>
</dbReference>
<dbReference type="RefSeq" id="WP_113954782.1">
    <property type="nucleotide sequence ID" value="NZ_QNRT01000003.1"/>
</dbReference>
<dbReference type="Pfam" id="PF00687">
    <property type="entry name" value="Ribosomal_L1"/>
    <property type="match status" value="1"/>
</dbReference>
<keyword evidence="14" id="KW-1185">Reference proteome</keyword>
<dbReference type="PANTHER" id="PTHR36427:SF3">
    <property type="entry name" value="LARGE RIBOSOMAL SUBUNIT PROTEIN UL1M"/>
    <property type="match status" value="1"/>
</dbReference>
<comment type="function">
    <text evidence="10 11">Protein L1 is also a translational repressor protein, it controls the translation of the L11 operon by binding to its mRNA.</text>
</comment>
<dbReference type="InterPro" id="IPR005878">
    <property type="entry name" value="Ribosom_uL1_bac-type"/>
</dbReference>
<dbReference type="GO" id="GO:0006412">
    <property type="term" value="P:translation"/>
    <property type="evidence" value="ECO:0007669"/>
    <property type="project" value="UniProtKB-UniRule"/>
</dbReference>
<dbReference type="Proteomes" id="UP000253083">
    <property type="component" value="Unassembled WGS sequence"/>
</dbReference>
<protein>
    <recommendedName>
        <fullName evidence="9 11">Large ribosomal subunit protein uL1</fullName>
    </recommendedName>
</protein>
<dbReference type="InParanoid" id="A0A395JI76"/>
<dbReference type="AlphaFoldDB" id="A0A395JI76"/>
<keyword evidence="6 11" id="KW-0694">RNA-binding</keyword>
<dbReference type="OrthoDB" id="9803740at2"/>
<organism evidence="13 14">
    <name type="scientific">Arenicella xantha</name>
    <dbReference type="NCBI Taxonomy" id="644221"/>
    <lineage>
        <taxon>Bacteria</taxon>
        <taxon>Pseudomonadati</taxon>
        <taxon>Pseudomonadota</taxon>
        <taxon>Gammaproteobacteria</taxon>
        <taxon>Arenicellales</taxon>
        <taxon>Arenicellaceae</taxon>
        <taxon>Arenicella</taxon>
    </lineage>
</organism>
<evidence type="ECO:0000256" key="5">
    <source>
        <dbReference type="ARBA" id="ARBA00022845"/>
    </source>
</evidence>
<keyword evidence="3 11" id="KW-0820">tRNA-binding</keyword>
<dbReference type="InterPro" id="IPR023674">
    <property type="entry name" value="Ribosomal_uL1-like"/>
</dbReference>
<sequence length="229" mass="24148">MSKRYAAVAEKVDPEGFYSLDEVFAMAKDSASAKFDEAVDVAINLGVDARKSDQAVRGATVLPKGTGKTVRVAVFTDGDNVDKAIEAGADIVGMDDLAAKVKQGEIDFDIVIASPDAMRVVGQLGQILGPKGLMPNPKTGTVAADVATAVKNAKAGQVQYRIDKAGIIHCTVGKASFSAEDLKENFIALLTALNRSKPATAKGQYFKRVSVSTTMGPGIRVDRQTLPQF</sequence>
<dbReference type="GO" id="GO:0019843">
    <property type="term" value="F:rRNA binding"/>
    <property type="evidence" value="ECO:0007669"/>
    <property type="project" value="UniProtKB-UniRule"/>
</dbReference>
<evidence type="ECO:0000256" key="1">
    <source>
        <dbReference type="ARBA" id="ARBA00010531"/>
    </source>
</evidence>
<evidence type="ECO:0000256" key="7">
    <source>
        <dbReference type="ARBA" id="ARBA00022980"/>
    </source>
</evidence>
<dbReference type="HAMAP" id="MF_01318_B">
    <property type="entry name" value="Ribosomal_uL1_B"/>
    <property type="match status" value="1"/>
</dbReference>